<evidence type="ECO:0000256" key="3">
    <source>
        <dbReference type="ARBA" id="ARBA00022989"/>
    </source>
</evidence>
<name>A0ABQ9XYR9_9EUKA</name>
<evidence type="ECO:0008006" key="9">
    <source>
        <dbReference type="Google" id="ProtNLM"/>
    </source>
</evidence>
<sequence>MLISLFVVFASIRSAAIDLKDVMNEYDSDVTEIELEDGNYFACDLNLKNRNLSFIGLGNQVYLDVRDCDVAAFVLENASLTLVSFQIVPSTKANFARTRQESVLNLTGCDYRNKEFYFPILNGTDSQLIVNGTRLNDMSFSASIIEGPADTLNPHLSLVVDNSKFTNINITIQKPVLAGPEVQNVTVFNTTFQDIKCTEDGPLPTEPVEAQTTRTVVMDSSHIQDVDGALSGALVFGIQARYLTLSNVRWFRGTNAVRFSENVAFDHSIELSIDSSQFQNTTASELWPNGGFLYLPQDEVSFTMSHTNIYYSSAPNGDGGFMYTKGRSAINIDQCQIQNTSAGKSGGFICAANCERTVSLNLLTVAGSTASEDGGALFLRRVHVFEAHYGGFTECHAYNHGGAMFFEESDNTDIDIRNVAFGENVAESNMGNDVLISYESASNYRVIKKDFYLCSSYTRGNKVTFLPDVRHTEWTNTAWLKIKSIITGVIVGVCVFIAVCIVLTCVCCCCGCCVACGCGKKKQTAYQHVESQPRANYAPTQLYSNHYPPPPAHPAQYPPQQYPQQQYVYAQPVAQPTQYQPYPTLPIIQMGVDQTLTKE</sequence>
<evidence type="ECO:0000313" key="7">
    <source>
        <dbReference type="EMBL" id="KAK2956637.1"/>
    </source>
</evidence>
<feature type="signal peptide" evidence="6">
    <location>
        <begin position="1"/>
        <end position="16"/>
    </location>
</feature>
<protein>
    <recommendedName>
        <fullName evidence="9">Right handed beta helix domain-containing protein</fullName>
    </recommendedName>
</protein>
<keyword evidence="3 5" id="KW-1133">Transmembrane helix</keyword>
<gene>
    <name evidence="7" type="ORF">BLNAU_8478</name>
</gene>
<evidence type="ECO:0000256" key="5">
    <source>
        <dbReference type="SAM" id="Phobius"/>
    </source>
</evidence>
<accession>A0ABQ9XYR9</accession>
<evidence type="ECO:0000256" key="1">
    <source>
        <dbReference type="ARBA" id="ARBA00004370"/>
    </source>
</evidence>
<dbReference type="PANTHER" id="PTHR31395:SF23">
    <property type="entry name" value="GEO05642P1"/>
    <property type="match status" value="1"/>
</dbReference>
<proteinExistence type="predicted"/>
<evidence type="ECO:0000256" key="6">
    <source>
        <dbReference type="SAM" id="SignalP"/>
    </source>
</evidence>
<reference evidence="7 8" key="1">
    <citation type="journal article" date="2022" name="bioRxiv">
        <title>Genomics of Preaxostyla Flagellates Illuminates Evolutionary Transitions and the Path Towards Mitochondrial Loss.</title>
        <authorList>
            <person name="Novak L.V.F."/>
            <person name="Treitli S.C."/>
            <person name="Pyrih J."/>
            <person name="Halakuc P."/>
            <person name="Pipaliya S.V."/>
            <person name="Vacek V."/>
            <person name="Brzon O."/>
            <person name="Soukal P."/>
            <person name="Eme L."/>
            <person name="Dacks J.B."/>
            <person name="Karnkowska A."/>
            <person name="Elias M."/>
            <person name="Hampl V."/>
        </authorList>
    </citation>
    <scope>NUCLEOTIDE SEQUENCE [LARGE SCALE GENOMIC DNA]</scope>
    <source>
        <strain evidence="7">NAU3</strain>
        <tissue evidence="7">Gut</tissue>
    </source>
</reference>
<evidence type="ECO:0000313" key="8">
    <source>
        <dbReference type="Proteomes" id="UP001281761"/>
    </source>
</evidence>
<feature type="transmembrane region" description="Helical" evidence="5">
    <location>
        <begin position="485"/>
        <end position="518"/>
    </location>
</feature>
<organism evidence="7 8">
    <name type="scientific">Blattamonas nauphoetae</name>
    <dbReference type="NCBI Taxonomy" id="2049346"/>
    <lineage>
        <taxon>Eukaryota</taxon>
        <taxon>Metamonada</taxon>
        <taxon>Preaxostyla</taxon>
        <taxon>Oxymonadida</taxon>
        <taxon>Blattamonas</taxon>
    </lineage>
</organism>
<keyword evidence="8" id="KW-1185">Reference proteome</keyword>
<comment type="caution">
    <text evidence="7">The sequence shown here is derived from an EMBL/GenBank/DDBJ whole genome shotgun (WGS) entry which is preliminary data.</text>
</comment>
<keyword evidence="4 5" id="KW-0472">Membrane</keyword>
<dbReference type="Proteomes" id="UP001281761">
    <property type="component" value="Unassembled WGS sequence"/>
</dbReference>
<dbReference type="InterPro" id="IPR026910">
    <property type="entry name" value="Shisa"/>
</dbReference>
<dbReference type="PANTHER" id="PTHR31395">
    <property type="entry name" value="SHISA"/>
    <property type="match status" value="1"/>
</dbReference>
<evidence type="ECO:0000256" key="2">
    <source>
        <dbReference type="ARBA" id="ARBA00022692"/>
    </source>
</evidence>
<evidence type="ECO:0000256" key="4">
    <source>
        <dbReference type="ARBA" id="ARBA00023136"/>
    </source>
</evidence>
<feature type="chain" id="PRO_5045557182" description="Right handed beta helix domain-containing protein" evidence="6">
    <location>
        <begin position="17"/>
        <end position="599"/>
    </location>
</feature>
<keyword evidence="2 5" id="KW-0812">Transmembrane</keyword>
<keyword evidence="6" id="KW-0732">Signal</keyword>
<dbReference type="EMBL" id="JARBJD010000054">
    <property type="protein sequence ID" value="KAK2956637.1"/>
    <property type="molecule type" value="Genomic_DNA"/>
</dbReference>
<comment type="subcellular location">
    <subcellularLocation>
        <location evidence="1">Membrane</location>
    </subcellularLocation>
</comment>